<dbReference type="Proteomes" id="UP000251960">
    <property type="component" value="Chromosome 1"/>
</dbReference>
<gene>
    <name evidence="1" type="ORF">Zm00014a_025558</name>
</gene>
<proteinExistence type="predicted"/>
<accession>A0A317Y1T6</accession>
<dbReference type="ExpressionAtlas" id="A0A317Y1T6">
    <property type="expression patterns" value="baseline and differential"/>
</dbReference>
<dbReference type="EMBL" id="NCVQ01000001">
    <property type="protein sequence ID" value="PWZ52126.1"/>
    <property type="molecule type" value="Genomic_DNA"/>
</dbReference>
<name>A0A317Y1T6_MAIZE</name>
<organism evidence="1">
    <name type="scientific">Zea mays</name>
    <name type="common">Maize</name>
    <dbReference type="NCBI Taxonomy" id="4577"/>
    <lineage>
        <taxon>Eukaryota</taxon>
        <taxon>Viridiplantae</taxon>
        <taxon>Streptophyta</taxon>
        <taxon>Embryophyta</taxon>
        <taxon>Tracheophyta</taxon>
        <taxon>Spermatophyta</taxon>
        <taxon>Magnoliopsida</taxon>
        <taxon>Liliopsida</taxon>
        <taxon>Poales</taxon>
        <taxon>Poaceae</taxon>
        <taxon>PACMAD clade</taxon>
        <taxon>Panicoideae</taxon>
        <taxon>Andropogonodae</taxon>
        <taxon>Andropogoneae</taxon>
        <taxon>Tripsacinae</taxon>
        <taxon>Zea</taxon>
    </lineage>
</organism>
<dbReference type="AlphaFoldDB" id="A0A317Y1T6"/>
<sequence length="129" mass="14024">MAEPLRTPWTPPYFILRAAAGSPCSASCHGVQVFYAAVPIQKNSSLGSPPHRVLRSICAVPTRAIAMVFETAPCRVVDLRSACEPSSKIFGEPLASIPLFLDLRCLIKCLNHWVLLIAARCCRCASRDA</sequence>
<evidence type="ECO:0000313" key="1">
    <source>
        <dbReference type="EMBL" id="PWZ52126.1"/>
    </source>
</evidence>
<comment type="caution">
    <text evidence="1">The sequence shown here is derived from an EMBL/GenBank/DDBJ whole genome shotgun (WGS) entry which is preliminary data.</text>
</comment>
<protein>
    <submittedName>
        <fullName evidence="1">Uncharacterized protein</fullName>
    </submittedName>
</protein>
<reference evidence="1" key="1">
    <citation type="journal article" date="2018" name="Nat. Genet.">
        <title>Extensive intraspecific gene order and gene structural variations between Mo17 and other maize genomes.</title>
        <authorList>
            <person name="Sun S."/>
            <person name="Zhou Y."/>
            <person name="Chen J."/>
            <person name="Shi J."/>
            <person name="Zhao H."/>
            <person name="Zhao H."/>
            <person name="Song W."/>
            <person name="Zhang M."/>
            <person name="Cui Y."/>
            <person name="Dong X."/>
            <person name="Liu H."/>
            <person name="Ma X."/>
            <person name="Jiao Y."/>
            <person name="Wang B."/>
            <person name="Wei X."/>
            <person name="Stein J.C."/>
            <person name="Glaubitz J.C."/>
            <person name="Lu F."/>
            <person name="Yu G."/>
            <person name="Liang C."/>
            <person name="Fengler K."/>
            <person name="Li B."/>
            <person name="Rafalski A."/>
            <person name="Schnable P.S."/>
            <person name="Ware D.H."/>
            <person name="Buckler E.S."/>
            <person name="Lai J."/>
        </authorList>
    </citation>
    <scope>NUCLEOTIDE SEQUENCE [LARGE SCALE GENOMIC DNA]</scope>
    <source>
        <tissue evidence="1">Seedling</tissue>
    </source>
</reference>